<comment type="caution">
    <text evidence="1">The sequence shown here is derived from an EMBL/GenBank/DDBJ whole genome shotgun (WGS) entry which is preliminary data.</text>
</comment>
<evidence type="ECO:0000313" key="2">
    <source>
        <dbReference type="Proteomes" id="UP001064048"/>
    </source>
</evidence>
<dbReference type="EMBL" id="CM046106">
    <property type="protein sequence ID" value="KAI8435795.1"/>
    <property type="molecule type" value="Genomic_DNA"/>
</dbReference>
<proteinExistence type="predicted"/>
<dbReference type="Proteomes" id="UP001064048">
    <property type="component" value="Chromosome 6"/>
</dbReference>
<reference evidence="1 2" key="1">
    <citation type="journal article" date="2022" name="Genome Biol. Evol.">
        <title>The Spruce Budworm Genome: Reconstructing the Evolutionary History of Antifreeze Proteins.</title>
        <authorList>
            <person name="Beliveau C."/>
            <person name="Gagne P."/>
            <person name="Picq S."/>
            <person name="Vernygora O."/>
            <person name="Keeling C.I."/>
            <person name="Pinkney K."/>
            <person name="Doucet D."/>
            <person name="Wen F."/>
            <person name="Johnston J.S."/>
            <person name="Maaroufi H."/>
            <person name="Boyle B."/>
            <person name="Laroche J."/>
            <person name="Dewar K."/>
            <person name="Juretic N."/>
            <person name="Blackburn G."/>
            <person name="Nisole A."/>
            <person name="Brunet B."/>
            <person name="Brandao M."/>
            <person name="Lumley L."/>
            <person name="Duan J."/>
            <person name="Quan G."/>
            <person name="Lucarotti C.J."/>
            <person name="Roe A.D."/>
            <person name="Sperling F.A.H."/>
            <person name="Levesque R.C."/>
            <person name="Cusson M."/>
        </authorList>
    </citation>
    <scope>NUCLEOTIDE SEQUENCE [LARGE SCALE GENOMIC DNA]</scope>
    <source>
        <strain evidence="1">Glfc:IPQL:Cfum</strain>
    </source>
</reference>
<organism evidence="1 2">
    <name type="scientific">Choristoneura fumiferana</name>
    <name type="common">Spruce budworm moth</name>
    <name type="synonym">Archips fumiferana</name>
    <dbReference type="NCBI Taxonomy" id="7141"/>
    <lineage>
        <taxon>Eukaryota</taxon>
        <taxon>Metazoa</taxon>
        <taxon>Ecdysozoa</taxon>
        <taxon>Arthropoda</taxon>
        <taxon>Hexapoda</taxon>
        <taxon>Insecta</taxon>
        <taxon>Pterygota</taxon>
        <taxon>Neoptera</taxon>
        <taxon>Endopterygota</taxon>
        <taxon>Lepidoptera</taxon>
        <taxon>Glossata</taxon>
        <taxon>Ditrysia</taxon>
        <taxon>Tortricoidea</taxon>
        <taxon>Tortricidae</taxon>
        <taxon>Tortricinae</taxon>
        <taxon>Choristoneura</taxon>
    </lineage>
</organism>
<protein>
    <submittedName>
        <fullName evidence="1">Uncharacterized protein</fullName>
    </submittedName>
</protein>
<accession>A0ACC0KHT6</accession>
<sequence>MKPMKVELYNAIVADFNRLTSYSRKAENELKKKYKKLSDSQGISPALFARSLLQNVYSDSSMVKKCFKDTTLIEDKELAYQVFMGTMNDNQYGPYADLVKQSIGLEYELRLERELRLLNITFSDENILRSRGYDKTPDFKLDVPIAVDGFIVNWVESKALFGDEENHSGYLKDQLMAYWNRFGPGLLIYWFGYLETLDSTPEIKTQTNKTAVKGADNEEKVVYNLIEEAGNKGIWIRDIRVRSNLANTQLTKVLKSLESKKVIKAASKKKVYMLFNLEPDRSISGGAWYQDQDFESEFVDILNRQCLRFLQQRADKIKNNPRGQLLVTLDVEDVITILNTLVYDGKAESSMYPDGSKVFRAIESLLPPPGLVQVPCGVCPLIHNISSDDVKRKANNGNDKVSSTKLITLGPEKSGKGVIKRIVLSFVVCDSRFKESLNVVKSVLLFTKTPVHFVIFTDDELRLKFNKTLSEWRISSDQQLDFELHKINFPAEYAEEWMNLFSKCAAQRLFIPKLIPHIDSMIYVDTDTLFLGPADELWDIFSEFNSSHISALAVENDNPNVSWYTRFAKHPFYGKYGLNSGVMLMNLTRMRDFGWVDYVTPIMLKWKLYIPWGDQALYRAVEEYKFGSDAKDALFAMERYLAEAPPSPCGNLKDAFLKVPSETIYRLDQTNR</sequence>
<keyword evidence="2" id="KW-1185">Reference proteome</keyword>
<name>A0ACC0KHT6_CHOFU</name>
<evidence type="ECO:0000313" key="1">
    <source>
        <dbReference type="EMBL" id="KAI8435795.1"/>
    </source>
</evidence>
<gene>
    <name evidence="1" type="ORF">MSG28_004023</name>
</gene>